<dbReference type="AlphaFoldDB" id="A0A382WVH5"/>
<sequence>MHLDPNHGETWSEIEEDGLNIITKVHGRLVGDSLGAMAASIGLFLYGMSHAIESYVPDIVLVLGDRSEQLAGAMAAAFQNIAVVHLCGGTLSGSIDDSIRHAITKFSHYH</sequence>
<accession>A0A382WVH5</accession>
<evidence type="ECO:0000313" key="2">
    <source>
        <dbReference type="EMBL" id="SVD62877.1"/>
    </source>
</evidence>
<dbReference type="PANTHER" id="PTHR43174:SF3">
    <property type="entry name" value="UDP-N-ACETYLGLUCOSAMINE 2-EPIMERASE"/>
    <property type="match status" value="1"/>
</dbReference>
<dbReference type="EMBL" id="UINC01162881">
    <property type="protein sequence ID" value="SVD62877.1"/>
    <property type="molecule type" value="Genomic_DNA"/>
</dbReference>
<feature type="domain" description="UDP-N-acetylglucosamine 2-epimerase" evidence="1">
    <location>
        <begin position="1"/>
        <end position="110"/>
    </location>
</feature>
<proteinExistence type="predicted"/>
<feature type="non-terminal residue" evidence="2">
    <location>
        <position position="110"/>
    </location>
</feature>
<dbReference type="Pfam" id="PF02350">
    <property type="entry name" value="Epimerase_2"/>
    <property type="match status" value="1"/>
</dbReference>
<protein>
    <recommendedName>
        <fullName evidence="1">UDP-N-acetylglucosamine 2-epimerase domain-containing protein</fullName>
    </recommendedName>
</protein>
<dbReference type="Gene3D" id="3.40.50.2000">
    <property type="entry name" value="Glycogen Phosphorylase B"/>
    <property type="match status" value="1"/>
</dbReference>
<dbReference type="InterPro" id="IPR029767">
    <property type="entry name" value="WecB-like"/>
</dbReference>
<organism evidence="2">
    <name type="scientific">marine metagenome</name>
    <dbReference type="NCBI Taxonomy" id="408172"/>
    <lineage>
        <taxon>unclassified sequences</taxon>
        <taxon>metagenomes</taxon>
        <taxon>ecological metagenomes</taxon>
    </lineage>
</organism>
<dbReference type="SUPFAM" id="SSF53756">
    <property type="entry name" value="UDP-Glycosyltransferase/glycogen phosphorylase"/>
    <property type="match status" value="1"/>
</dbReference>
<evidence type="ECO:0000259" key="1">
    <source>
        <dbReference type="Pfam" id="PF02350"/>
    </source>
</evidence>
<dbReference type="PANTHER" id="PTHR43174">
    <property type="entry name" value="UDP-N-ACETYLGLUCOSAMINE 2-EPIMERASE"/>
    <property type="match status" value="1"/>
</dbReference>
<reference evidence="2" key="1">
    <citation type="submission" date="2018-05" db="EMBL/GenBank/DDBJ databases">
        <authorList>
            <person name="Lanie J.A."/>
            <person name="Ng W.-L."/>
            <person name="Kazmierczak K.M."/>
            <person name="Andrzejewski T.M."/>
            <person name="Davidsen T.M."/>
            <person name="Wayne K.J."/>
            <person name="Tettelin H."/>
            <person name="Glass J.I."/>
            <person name="Rusch D."/>
            <person name="Podicherti R."/>
            <person name="Tsui H.-C.T."/>
            <person name="Winkler M.E."/>
        </authorList>
    </citation>
    <scope>NUCLEOTIDE SEQUENCE</scope>
</reference>
<name>A0A382WVH5_9ZZZZ</name>
<dbReference type="InterPro" id="IPR003331">
    <property type="entry name" value="UDP_GlcNAc_Epimerase_2_dom"/>
</dbReference>
<gene>
    <name evidence="2" type="ORF">METZ01_LOCUS415731</name>
</gene>